<evidence type="ECO:0000313" key="7">
    <source>
        <dbReference type="Proteomes" id="UP000186218"/>
    </source>
</evidence>
<dbReference type="Gene3D" id="3.30.450.40">
    <property type="match status" value="1"/>
</dbReference>
<name>A0A1N7HA01_9NOCA</name>
<dbReference type="SUPFAM" id="SSF55781">
    <property type="entry name" value="GAF domain-like"/>
    <property type="match status" value="1"/>
</dbReference>
<dbReference type="GO" id="GO:0003700">
    <property type="term" value="F:DNA-binding transcription factor activity"/>
    <property type="evidence" value="ECO:0007669"/>
    <property type="project" value="TreeGrafter"/>
</dbReference>
<evidence type="ECO:0000256" key="3">
    <source>
        <dbReference type="ARBA" id="ARBA00023163"/>
    </source>
</evidence>
<feature type="domain" description="HTH iclR-type" evidence="4">
    <location>
        <begin position="8"/>
        <end position="68"/>
    </location>
</feature>
<reference evidence="6 7" key="1">
    <citation type="submission" date="2017-01" db="EMBL/GenBank/DDBJ databases">
        <authorList>
            <person name="Mah S.A."/>
            <person name="Swanson W.J."/>
            <person name="Moy G.W."/>
            <person name="Vacquier V.D."/>
        </authorList>
    </citation>
    <scope>NUCLEOTIDE SEQUENCE [LARGE SCALE GENOMIC DNA]</scope>
    <source>
        <strain evidence="6 7">CPCC 203464</strain>
    </source>
</reference>
<evidence type="ECO:0000256" key="1">
    <source>
        <dbReference type="ARBA" id="ARBA00023015"/>
    </source>
</evidence>
<keyword evidence="2" id="KW-0238">DNA-binding</keyword>
<feature type="domain" description="IclR-ED" evidence="5">
    <location>
        <begin position="68"/>
        <end position="246"/>
    </location>
</feature>
<dbReference type="InterPro" id="IPR014757">
    <property type="entry name" value="Tscrpt_reg_IclR_C"/>
</dbReference>
<dbReference type="SUPFAM" id="SSF46785">
    <property type="entry name" value="Winged helix' DNA-binding domain"/>
    <property type="match status" value="1"/>
</dbReference>
<organism evidence="6 7">
    <name type="scientific">Williamsia sterculiae</name>
    <dbReference type="NCBI Taxonomy" id="1344003"/>
    <lineage>
        <taxon>Bacteria</taxon>
        <taxon>Bacillati</taxon>
        <taxon>Actinomycetota</taxon>
        <taxon>Actinomycetes</taxon>
        <taxon>Mycobacteriales</taxon>
        <taxon>Nocardiaceae</taxon>
        <taxon>Williamsia</taxon>
    </lineage>
</organism>
<dbReference type="Proteomes" id="UP000186218">
    <property type="component" value="Unassembled WGS sequence"/>
</dbReference>
<dbReference type="InterPro" id="IPR005471">
    <property type="entry name" value="Tscrpt_reg_IclR_N"/>
</dbReference>
<dbReference type="InterPro" id="IPR036390">
    <property type="entry name" value="WH_DNA-bd_sf"/>
</dbReference>
<evidence type="ECO:0000256" key="2">
    <source>
        <dbReference type="ARBA" id="ARBA00023125"/>
    </source>
</evidence>
<dbReference type="PANTHER" id="PTHR30136">
    <property type="entry name" value="HELIX-TURN-HELIX TRANSCRIPTIONAL REGULATOR, ICLR FAMILY"/>
    <property type="match status" value="1"/>
</dbReference>
<evidence type="ECO:0000259" key="5">
    <source>
        <dbReference type="PROSITE" id="PS51078"/>
    </source>
</evidence>
<sequence length="250" mass="26412">MTTADHGHHGVDRIDRVLDVVARAEIAPTLTEVVQATGLPRSTTADLVSALRRRGYLHRSGTRYSLGRRLQVLVSIAGGAPAAPIDHRRLVALSRTARAPLALAVLVGGQVLYLDTAGPRAPQRLQQVADDHRPRPALRTAAGRLLLATTDAAQRVEVLRAVGESDPEAVEAFAAECHHIQHLRRARSDGLADPGIRAIAVPVFEGGVVAAALVVLGPRSSRHTTSHAWLALERAAARVVVELEGGVGAG</sequence>
<dbReference type="InterPro" id="IPR029016">
    <property type="entry name" value="GAF-like_dom_sf"/>
</dbReference>
<dbReference type="RefSeq" id="WP_200799472.1">
    <property type="nucleotide sequence ID" value="NZ_FTNT01000013.1"/>
</dbReference>
<proteinExistence type="predicted"/>
<dbReference type="EMBL" id="FTNT01000013">
    <property type="protein sequence ID" value="SIS21697.1"/>
    <property type="molecule type" value="Genomic_DNA"/>
</dbReference>
<dbReference type="InterPro" id="IPR050707">
    <property type="entry name" value="HTH_MetabolicPath_Reg"/>
</dbReference>
<dbReference type="AlphaFoldDB" id="A0A1N7HA01"/>
<dbReference type="Gene3D" id="1.10.10.10">
    <property type="entry name" value="Winged helix-like DNA-binding domain superfamily/Winged helix DNA-binding domain"/>
    <property type="match status" value="1"/>
</dbReference>
<dbReference type="GO" id="GO:0003677">
    <property type="term" value="F:DNA binding"/>
    <property type="evidence" value="ECO:0007669"/>
    <property type="project" value="UniProtKB-KW"/>
</dbReference>
<dbReference type="Pfam" id="PF01614">
    <property type="entry name" value="IclR_C"/>
    <property type="match status" value="1"/>
</dbReference>
<keyword evidence="1" id="KW-0805">Transcription regulation</keyword>
<dbReference type="STRING" id="1344003.SAMN05445060_3815"/>
<protein>
    <submittedName>
        <fullName evidence="6">Transcriptional regulator, IclR family</fullName>
    </submittedName>
</protein>
<dbReference type="Pfam" id="PF09339">
    <property type="entry name" value="HTH_IclR"/>
    <property type="match status" value="1"/>
</dbReference>
<dbReference type="GO" id="GO:0045892">
    <property type="term" value="P:negative regulation of DNA-templated transcription"/>
    <property type="evidence" value="ECO:0007669"/>
    <property type="project" value="TreeGrafter"/>
</dbReference>
<dbReference type="InterPro" id="IPR036388">
    <property type="entry name" value="WH-like_DNA-bd_sf"/>
</dbReference>
<keyword evidence="3" id="KW-0804">Transcription</keyword>
<dbReference type="PROSITE" id="PS51078">
    <property type="entry name" value="ICLR_ED"/>
    <property type="match status" value="1"/>
</dbReference>
<dbReference type="PROSITE" id="PS51077">
    <property type="entry name" value="HTH_ICLR"/>
    <property type="match status" value="1"/>
</dbReference>
<evidence type="ECO:0000313" key="6">
    <source>
        <dbReference type="EMBL" id="SIS21697.1"/>
    </source>
</evidence>
<gene>
    <name evidence="6" type="ORF">SAMN05445060_3815</name>
</gene>
<keyword evidence="7" id="KW-1185">Reference proteome</keyword>
<dbReference type="PANTHER" id="PTHR30136:SF35">
    <property type="entry name" value="HTH-TYPE TRANSCRIPTIONAL REGULATOR RV1719"/>
    <property type="match status" value="1"/>
</dbReference>
<accession>A0A1N7HA01</accession>
<evidence type="ECO:0000259" key="4">
    <source>
        <dbReference type="PROSITE" id="PS51077"/>
    </source>
</evidence>